<evidence type="ECO:0000256" key="2">
    <source>
        <dbReference type="SAM" id="MobiDB-lite"/>
    </source>
</evidence>
<feature type="compositionally biased region" description="Basic residues" evidence="2">
    <location>
        <begin position="146"/>
        <end position="170"/>
    </location>
</feature>
<dbReference type="PANTHER" id="PTHR37766">
    <property type="entry name" value="OS01G0897100 PROTEIN"/>
    <property type="match status" value="1"/>
</dbReference>
<dbReference type="PANTHER" id="PTHR37766:SF1">
    <property type="entry name" value="OS01G0897100 PROTEIN"/>
    <property type="match status" value="1"/>
</dbReference>
<dbReference type="Proteomes" id="UP001190700">
    <property type="component" value="Unassembled WGS sequence"/>
</dbReference>
<organism evidence="3 4">
    <name type="scientific">Cymbomonas tetramitiformis</name>
    <dbReference type="NCBI Taxonomy" id="36881"/>
    <lineage>
        <taxon>Eukaryota</taxon>
        <taxon>Viridiplantae</taxon>
        <taxon>Chlorophyta</taxon>
        <taxon>Pyramimonadophyceae</taxon>
        <taxon>Pyramimonadales</taxon>
        <taxon>Pyramimonadaceae</taxon>
        <taxon>Cymbomonas</taxon>
    </lineage>
</organism>
<reference evidence="3 4" key="1">
    <citation type="journal article" date="2015" name="Genome Biol. Evol.">
        <title>Comparative Genomics of a Bacterivorous Green Alga Reveals Evolutionary Causalities and Consequences of Phago-Mixotrophic Mode of Nutrition.</title>
        <authorList>
            <person name="Burns J.A."/>
            <person name="Paasch A."/>
            <person name="Narechania A."/>
            <person name="Kim E."/>
        </authorList>
    </citation>
    <scope>NUCLEOTIDE SEQUENCE [LARGE SCALE GENOMIC DNA]</scope>
    <source>
        <strain evidence="3 4">PLY_AMNH</strain>
    </source>
</reference>
<feature type="region of interest" description="Disordered" evidence="2">
    <location>
        <begin position="120"/>
        <end position="208"/>
    </location>
</feature>
<feature type="coiled-coil region" evidence="1">
    <location>
        <begin position="27"/>
        <end position="54"/>
    </location>
</feature>
<gene>
    <name evidence="3" type="ORF">CYMTET_9610</name>
</gene>
<accession>A0AAE0GR51</accession>
<feature type="non-terminal residue" evidence="3">
    <location>
        <position position="1"/>
    </location>
</feature>
<dbReference type="AlphaFoldDB" id="A0AAE0GR51"/>
<name>A0AAE0GR51_9CHLO</name>
<keyword evidence="1" id="KW-0175">Coiled coil</keyword>
<sequence>SWASEDDLLLYSSIASNGRGLLKLLGEDEARPQREALEKLIQELEARDATQEEKGHWALLNNAATGRSRQTLCQWLLLEGFLVRARLHRLSSDGPSKGAALEATLHANGVGFEVASCGTLSDEQRRSRKKEKKRRRGKDGKDGKAGKKSSKRHKQRKETVRKKTKRRKDKSRSSDSESDPLDNLSKMSDGSSTDDGDTPQSSGAGRHSAGIKLSIDGFSTIWHGHTEICSHLIEYAVMQWLRQAKMI</sequence>
<evidence type="ECO:0000313" key="4">
    <source>
        <dbReference type="Proteomes" id="UP001190700"/>
    </source>
</evidence>
<evidence type="ECO:0000313" key="3">
    <source>
        <dbReference type="EMBL" id="KAK3282660.1"/>
    </source>
</evidence>
<keyword evidence="4" id="KW-1185">Reference proteome</keyword>
<proteinExistence type="predicted"/>
<comment type="caution">
    <text evidence="3">The sequence shown here is derived from an EMBL/GenBank/DDBJ whole genome shotgun (WGS) entry which is preliminary data.</text>
</comment>
<feature type="compositionally biased region" description="Basic residues" evidence="2">
    <location>
        <begin position="126"/>
        <end position="138"/>
    </location>
</feature>
<protein>
    <submittedName>
        <fullName evidence="3">Uncharacterized protein</fullName>
    </submittedName>
</protein>
<dbReference type="EMBL" id="LGRX02003208">
    <property type="protein sequence ID" value="KAK3282660.1"/>
    <property type="molecule type" value="Genomic_DNA"/>
</dbReference>
<evidence type="ECO:0000256" key="1">
    <source>
        <dbReference type="SAM" id="Coils"/>
    </source>
</evidence>